<dbReference type="SUPFAM" id="SSF54909">
    <property type="entry name" value="Dimeric alpha+beta barrel"/>
    <property type="match status" value="1"/>
</dbReference>
<reference evidence="6" key="1">
    <citation type="submission" date="2018-06" db="EMBL/GenBank/DDBJ databases">
        <title>Aestuariibacter litoralis strain KCTC 52945T.</title>
        <authorList>
            <person name="Li X."/>
            <person name="Salam N."/>
            <person name="Li J.-L."/>
            <person name="Chen Y.-M."/>
            <person name="Yang Z.-W."/>
            <person name="Zhang L.-Y."/>
            <person name="Han M.-X."/>
            <person name="Xiao M."/>
            <person name="Li W.-J."/>
        </authorList>
    </citation>
    <scope>NUCLEOTIDE SEQUENCE [LARGE SCALE GENOMIC DNA]</scope>
    <source>
        <strain evidence="6">KCTC 52945</strain>
    </source>
</reference>
<organism evidence="5 6">
    <name type="scientific">Aestuariivirga litoralis</name>
    <dbReference type="NCBI Taxonomy" id="2650924"/>
    <lineage>
        <taxon>Bacteria</taxon>
        <taxon>Pseudomonadati</taxon>
        <taxon>Pseudomonadota</taxon>
        <taxon>Alphaproteobacteria</taxon>
        <taxon>Hyphomicrobiales</taxon>
        <taxon>Aestuariivirgaceae</taxon>
        <taxon>Aestuariivirga</taxon>
    </lineage>
</organism>
<name>A0A2W2BLB0_9HYPH</name>
<comment type="caution">
    <text evidence="5">The sequence shown here is derived from an EMBL/GenBank/DDBJ whole genome shotgun (WGS) entry which is preliminary data.</text>
</comment>
<dbReference type="SUPFAM" id="SSF46785">
    <property type="entry name" value="Winged helix' DNA-binding domain"/>
    <property type="match status" value="1"/>
</dbReference>
<dbReference type="Proteomes" id="UP000248795">
    <property type="component" value="Unassembled WGS sequence"/>
</dbReference>
<dbReference type="InterPro" id="IPR019887">
    <property type="entry name" value="Tscrpt_reg_AsnC/Lrp_C"/>
</dbReference>
<dbReference type="InterPro" id="IPR000485">
    <property type="entry name" value="AsnC-type_HTH_dom"/>
</dbReference>
<dbReference type="PROSITE" id="PS50956">
    <property type="entry name" value="HTH_ASNC_2"/>
    <property type="match status" value="1"/>
</dbReference>
<protein>
    <submittedName>
        <fullName evidence="5">AsnC family transcriptional regulator</fullName>
    </submittedName>
</protein>
<dbReference type="InterPro" id="IPR036388">
    <property type="entry name" value="WH-like_DNA-bd_sf"/>
</dbReference>
<dbReference type="InterPro" id="IPR011008">
    <property type="entry name" value="Dimeric_a/b-barrel"/>
</dbReference>
<sequence>MVQITPKDEELIALLKVDSREPVASLARKLGLSRTTVQDRLKRLEETGVIAAYSIRLSRELDQGGMRAFVTFSVEPRRQIEVGRQLARFPQLETLHTVSGKFDLIAQVKTGSSEAMDRLIDEIGQIPGITRIETSVILSTKLDRR</sequence>
<dbReference type="PANTHER" id="PTHR30154">
    <property type="entry name" value="LEUCINE-RESPONSIVE REGULATORY PROTEIN"/>
    <property type="match status" value="1"/>
</dbReference>
<dbReference type="Pfam" id="PF13404">
    <property type="entry name" value="HTH_AsnC-type"/>
    <property type="match status" value="1"/>
</dbReference>
<dbReference type="InterPro" id="IPR019888">
    <property type="entry name" value="Tscrpt_reg_AsnC-like"/>
</dbReference>
<evidence type="ECO:0000313" key="6">
    <source>
        <dbReference type="Proteomes" id="UP000248795"/>
    </source>
</evidence>
<accession>A0A2W2BLB0</accession>
<dbReference type="PRINTS" id="PR00033">
    <property type="entry name" value="HTHASNC"/>
</dbReference>
<dbReference type="PANTHER" id="PTHR30154:SF53">
    <property type="entry name" value="HTH-TYPE TRANSCRIPTIONAL REGULATOR LRPC"/>
    <property type="match status" value="1"/>
</dbReference>
<dbReference type="Gene3D" id="1.10.10.10">
    <property type="entry name" value="Winged helix-like DNA-binding domain superfamily/Winged helix DNA-binding domain"/>
    <property type="match status" value="1"/>
</dbReference>
<feature type="domain" description="HTH asnC-type" evidence="4">
    <location>
        <begin position="4"/>
        <end position="67"/>
    </location>
</feature>
<keyword evidence="3" id="KW-0804">Transcription</keyword>
<evidence type="ECO:0000256" key="2">
    <source>
        <dbReference type="ARBA" id="ARBA00023125"/>
    </source>
</evidence>
<keyword evidence="6" id="KW-1185">Reference proteome</keyword>
<dbReference type="GO" id="GO:0043200">
    <property type="term" value="P:response to amino acid"/>
    <property type="evidence" value="ECO:0007669"/>
    <property type="project" value="TreeGrafter"/>
</dbReference>
<dbReference type="AlphaFoldDB" id="A0A2W2BLB0"/>
<dbReference type="Gene3D" id="3.30.70.920">
    <property type="match status" value="1"/>
</dbReference>
<evidence type="ECO:0000256" key="3">
    <source>
        <dbReference type="ARBA" id="ARBA00023163"/>
    </source>
</evidence>
<evidence type="ECO:0000259" key="4">
    <source>
        <dbReference type="PROSITE" id="PS50956"/>
    </source>
</evidence>
<dbReference type="SMART" id="SM00344">
    <property type="entry name" value="HTH_ASNC"/>
    <property type="match status" value="1"/>
</dbReference>
<keyword evidence="2" id="KW-0238">DNA-binding</keyword>
<evidence type="ECO:0000256" key="1">
    <source>
        <dbReference type="ARBA" id="ARBA00023015"/>
    </source>
</evidence>
<dbReference type="Pfam" id="PF01037">
    <property type="entry name" value="AsnC_trans_reg"/>
    <property type="match status" value="1"/>
</dbReference>
<proteinExistence type="predicted"/>
<dbReference type="EMBL" id="QKVK01000004">
    <property type="protein sequence ID" value="PZF77049.1"/>
    <property type="molecule type" value="Genomic_DNA"/>
</dbReference>
<dbReference type="GO" id="GO:0043565">
    <property type="term" value="F:sequence-specific DNA binding"/>
    <property type="evidence" value="ECO:0007669"/>
    <property type="project" value="InterPro"/>
</dbReference>
<dbReference type="GO" id="GO:0005829">
    <property type="term" value="C:cytosol"/>
    <property type="evidence" value="ECO:0007669"/>
    <property type="project" value="TreeGrafter"/>
</dbReference>
<dbReference type="InterPro" id="IPR036390">
    <property type="entry name" value="WH_DNA-bd_sf"/>
</dbReference>
<evidence type="ECO:0000313" key="5">
    <source>
        <dbReference type="EMBL" id="PZF77049.1"/>
    </source>
</evidence>
<dbReference type="RefSeq" id="WP_111198627.1">
    <property type="nucleotide sequence ID" value="NZ_QKVK01000004.1"/>
</dbReference>
<gene>
    <name evidence="5" type="ORF">DK847_11440</name>
</gene>
<keyword evidence="1" id="KW-0805">Transcription regulation</keyword>